<feature type="transmembrane region" description="Helical" evidence="2">
    <location>
        <begin position="241"/>
        <end position="263"/>
    </location>
</feature>
<dbReference type="Pfam" id="PF17921">
    <property type="entry name" value="Integrase_H2C2"/>
    <property type="match status" value="1"/>
</dbReference>
<protein>
    <recommendedName>
        <fullName evidence="7">Reverse transcriptase/retrotransposon-derived protein RNase H-like domain-containing protein</fullName>
    </recommendedName>
</protein>
<evidence type="ECO:0008006" key="7">
    <source>
        <dbReference type="Google" id="ProtNLM"/>
    </source>
</evidence>
<dbReference type="PANTHER" id="PTHR37984:SF5">
    <property type="entry name" value="PROTEIN NYNRIN-LIKE"/>
    <property type="match status" value="1"/>
</dbReference>
<reference evidence="5 6" key="1">
    <citation type="journal article" date="2017" name="Nat. Commun.">
        <title>Genome assembly with in vitro proximity ligation data and whole-genome triplication in lettuce.</title>
        <authorList>
            <person name="Reyes-Chin-Wo S."/>
            <person name="Wang Z."/>
            <person name="Yang X."/>
            <person name="Kozik A."/>
            <person name="Arikit S."/>
            <person name="Song C."/>
            <person name="Xia L."/>
            <person name="Froenicke L."/>
            <person name="Lavelle D.O."/>
            <person name="Truco M.J."/>
            <person name="Xia R."/>
            <person name="Zhu S."/>
            <person name="Xu C."/>
            <person name="Xu H."/>
            <person name="Xu X."/>
            <person name="Cox K."/>
            <person name="Korf I."/>
            <person name="Meyers B.C."/>
            <person name="Michelmore R.W."/>
        </authorList>
    </citation>
    <scope>NUCLEOTIDE SEQUENCE [LARGE SCALE GENOMIC DNA]</scope>
    <source>
        <strain evidence="6">cv. Salinas</strain>
        <tissue evidence="5">Seedlings</tissue>
    </source>
</reference>
<gene>
    <name evidence="5" type="ORF">LSAT_V11C800451480</name>
</gene>
<keyword evidence="2" id="KW-1133">Transmembrane helix</keyword>
<dbReference type="Proteomes" id="UP000235145">
    <property type="component" value="Unassembled WGS sequence"/>
</dbReference>
<keyword evidence="6" id="KW-1185">Reference proteome</keyword>
<organism evidence="5 6">
    <name type="scientific">Lactuca sativa</name>
    <name type="common">Garden lettuce</name>
    <dbReference type="NCBI Taxonomy" id="4236"/>
    <lineage>
        <taxon>Eukaryota</taxon>
        <taxon>Viridiplantae</taxon>
        <taxon>Streptophyta</taxon>
        <taxon>Embryophyta</taxon>
        <taxon>Tracheophyta</taxon>
        <taxon>Spermatophyta</taxon>
        <taxon>Magnoliopsida</taxon>
        <taxon>eudicotyledons</taxon>
        <taxon>Gunneridae</taxon>
        <taxon>Pentapetalae</taxon>
        <taxon>asterids</taxon>
        <taxon>campanulids</taxon>
        <taxon>Asterales</taxon>
        <taxon>Asteraceae</taxon>
        <taxon>Cichorioideae</taxon>
        <taxon>Cichorieae</taxon>
        <taxon>Lactucinae</taxon>
        <taxon>Lactuca</taxon>
    </lineage>
</organism>
<name>A0A9R1UR27_LACSA</name>
<sequence>MTECMNDGKSSWTKEAGYAFEELKQKVTQAPVLGFPNFNKVFQVECDASGLGIGRVLSQNQKPMIRNFMPLFVVWNIGEITYSLTNLFSDHEAIKYVQGQQKLNPRHAKWVEFLQDYSFVIRHRAGSSNTVVDALSRRYILLSEMKFQVCGFDSFRDLYQDDPYFRTIWNSCKDKPLRDFSRHDGYLFKGARLCIPVSSLRDSVINESHVGGLVGHFGRDRTLDLIHGRFFGPRWSVMLPVYYSMTIFGKVWVLSCNLVALTIRKWMVKPEFGESFTESYW</sequence>
<feature type="domain" description="Reverse transcriptase/retrotransposon-derived protein RNase H-like" evidence="3">
    <location>
        <begin position="12"/>
        <end position="62"/>
    </location>
</feature>
<dbReference type="AlphaFoldDB" id="A0A9R1UR27"/>
<evidence type="ECO:0000259" key="3">
    <source>
        <dbReference type="Pfam" id="PF17919"/>
    </source>
</evidence>
<accession>A0A9R1UR27</accession>
<evidence type="ECO:0000256" key="2">
    <source>
        <dbReference type="SAM" id="Phobius"/>
    </source>
</evidence>
<dbReference type="InterPro" id="IPR041588">
    <property type="entry name" value="Integrase_H2C2"/>
</dbReference>
<dbReference type="GO" id="GO:0003824">
    <property type="term" value="F:catalytic activity"/>
    <property type="evidence" value="ECO:0007669"/>
    <property type="project" value="UniProtKB-KW"/>
</dbReference>
<feature type="domain" description="Integrase zinc-binding" evidence="4">
    <location>
        <begin position="198"/>
        <end position="235"/>
    </location>
</feature>
<keyword evidence="2" id="KW-0812">Transmembrane</keyword>
<dbReference type="InterPro" id="IPR050951">
    <property type="entry name" value="Retrovirus_Pol_polyprotein"/>
</dbReference>
<keyword evidence="2" id="KW-0472">Membrane</keyword>
<evidence type="ECO:0000313" key="6">
    <source>
        <dbReference type="Proteomes" id="UP000235145"/>
    </source>
</evidence>
<dbReference type="InterPro" id="IPR041577">
    <property type="entry name" value="RT_RNaseH_2"/>
</dbReference>
<evidence type="ECO:0000259" key="4">
    <source>
        <dbReference type="Pfam" id="PF17921"/>
    </source>
</evidence>
<evidence type="ECO:0000256" key="1">
    <source>
        <dbReference type="ARBA" id="ARBA00023268"/>
    </source>
</evidence>
<dbReference type="SUPFAM" id="SSF56672">
    <property type="entry name" value="DNA/RNA polymerases"/>
    <property type="match status" value="1"/>
</dbReference>
<dbReference type="EMBL" id="NBSK02000008">
    <property type="protein sequence ID" value="KAJ0191744.1"/>
    <property type="molecule type" value="Genomic_DNA"/>
</dbReference>
<evidence type="ECO:0000313" key="5">
    <source>
        <dbReference type="EMBL" id="KAJ0191744.1"/>
    </source>
</evidence>
<comment type="caution">
    <text evidence="5">The sequence shown here is derived from an EMBL/GenBank/DDBJ whole genome shotgun (WGS) entry which is preliminary data.</text>
</comment>
<dbReference type="InterPro" id="IPR043502">
    <property type="entry name" value="DNA/RNA_pol_sf"/>
</dbReference>
<dbReference type="Gene3D" id="1.10.340.70">
    <property type="match status" value="1"/>
</dbReference>
<dbReference type="PANTHER" id="PTHR37984">
    <property type="entry name" value="PROTEIN CBG26694"/>
    <property type="match status" value="1"/>
</dbReference>
<dbReference type="Pfam" id="PF17919">
    <property type="entry name" value="RT_RNaseH_2"/>
    <property type="match status" value="1"/>
</dbReference>
<proteinExistence type="predicted"/>
<keyword evidence="1" id="KW-0511">Multifunctional enzyme</keyword>